<accession>A0A4Y3QZD7</accession>
<evidence type="ECO:0000313" key="1">
    <source>
        <dbReference type="EMBL" id="GEB49300.1"/>
    </source>
</evidence>
<dbReference type="RefSeq" id="WP_086815902.1">
    <property type="nucleotide sequence ID" value="NZ_BJMM01000006.1"/>
</dbReference>
<dbReference type="EMBL" id="BJMM01000006">
    <property type="protein sequence ID" value="GEB49300.1"/>
    <property type="molecule type" value="Genomic_DNA"/>
</dbReference>
<dbReference type="AlphaFoldDB" id="A0A4Y3QZD7"/>
<dbReference type="Gene3D" id="3.40.50.150">
    <property type="entry name" value="Vaccinia Virus protein VP39"/>
    <property type="match status" value="1"/>
</dbReference>
<reference evidence="1 2" key="1">
    <citation type="submission" date="2019-06" db="EMBL/GenBank/DDBJ databases">
        <title>Whole genome shotgun sequence of Streptomyces cacaoi subsp. cacaoi NBRC 12748.</title>
        <authorList>
            <person name="Hosoyama A."/>
            <person name="Uohara A."/>
            <person name="Ohji S."/>
            <person name="Ichikawa N."/>
        </authorList>
    </citation>
    <scope>NUCLEOTIDE SEQUENCE [LARGE SCALE GENOMIC DNA]</scope>
    <source>
        <strain evidence="1 2">NBRC 12748</strain>
    </source>
</reference>
<comment type="caution">
    <text evidence="1">The sequence shown here is derived from an EMBL/GenBank/DDBJ whole genome shotgun (WGS) entry which is preliminary data.</text>
</comment>
<organism evidence="1 2">
    <name type="scientific">Streptomyces cacaoi</name>
    <dbReference type="NCBI Taxonomy" id="1898"/>
    <lineage>
        <taxon>Bacteria</taxon>
        <taxon>Bacillati</taxon>
        <taxon>Actinomycetota</taxon>
        <taxon>Actinomycetes</taxon>
        <taxon>Kitasatosporales</taxon>
        <taxon>Streptomycetaceae</taxon>
        <taxon>Streptomyces</taxon>
    </lineage>
</organism>
<dbReference type="OrthoDB" id="4035289at2"/>
<dbReference type="Proteomes" id="UP000319210">
    <property type="component" value="Unassembled WGS sequence"/>
</dbReference>
<proteinExistence type="predicted"/>
<name>A0A4Y3QZD7_STRCI</name>
<keyword evidence="2" id="KW-1185">Reference proteome</keyword>
<evidence type="ECO:0000313" key="2">
    <source>
        <dbReference type="Proteomes" id="UP000319210"/>
    </source>
</evidence>
<protein>
    <submittedName>
        <fullName evidence="1">Uncharacterized protein</fullName>
    </submittedName>
</protein>
<gene>
    <name evidence="1" type="ORF">SCA03_18510</name>
</gene>
<dbReference type="InterPro" id="IPR029063">
    <property type="entry name" value="SAM-dependent_MTases_sf"/>
</dbReference>
<sequence length="153" mass="15886">MGAGSTIKDDQEAADAAALRERGAIRTSAVERTFATVPRHLFLPCGYYSSGRSLTTPTEPGDELLDHIYSDAALMTHVPKSDDAAGRYSSTSQPRVIASALDMPAARLPRGAEPPACSAPAAARCGPCPVDIRPTGRLRTGAALGTLQHGSVA</sequence>